<dbReference type="InterPro" id="IPR031709">
    <property type="entry name" value="PutAbiC"/>
</dbReference>
<dbReference type="Pfam" id="PF16872">
    <property type="entry name" value="putAbiC"/>
    <property type="match status" value="1"/>
</dbReference>
<sequence>MDIRGSKDSTKVKATGYECFRWIYKKFKKKVDNEKDITKIKNNYDKIQDFYKHDLHHYYRFLYHILKFIKSAEIPDTEKFKYSSILRATLSAYELEMIFHNGLHSHGSSHFKPLLEYFSFLKNMDKSLLFNQNQMKSYHDVAFAPSSQRENLLKDWKVKNPNYCNPNDTN</sequence>
<name>A0A0D0EKM8_9FLAO</name>
<dbReference type="Proteomes" id="UP000032061">
    <property type="component" value="Unassembled WGS sequence"/>
</dbReference>
<evidence type="ECO:0000313" key="2">
    <source>
        <dbReference type="EMBL" id="OXA91105.1"/>
    </source>
</evidence>
<reference evidence="1 3" key="1">
    <citation type="submission" date="2015-01" db="EMBL/GenBank/DDBJ databases">
        <title>Genome of Flavobacterium hibernum DSM 12611.</title>
        <authorList>
            <person name="Stropko S.J."/>
            <person name="Pipes S.E."/>
            <person name="Newman J.D."/>
        </authorList>
    </citation>
    <scope>NUCLEOTIDE SEQUENCE [LARGE SCALE GENOMIC DNA]</scope>
    <source>
        <strain evidence="1 3">DSM 12611</strain>
    </source>
</reference>
<proteinExistence type="predicted"/>
<dbReference type="AlphaFoldDB" id="A0A0D0EKM8"/>
<evidence type="ECO:0000313" key="3">
    <source>
        <dbReference type="Proteomes" id="UP000032061"/>
    </source>
</evidence>
<dbReference type="EMBL" id="MUGX01000004">
    <property type="protein sequence ID" value="OXA91105.1"/>
    <property type="molecule type" value="Genomic_DNA"/>
</dbReference>
<gene>
    <name evidence="2" type="ORF">B0A73_01535</name>
    <name evidence="1" type="ORF">IW18_13075</name>
</gene>
<protein>
    <submittedName>
        <fullName evidence="1">Uncharacterized protein</fullName>
    </submittedName>
</protein>
<reference evidence="2 4" key="2">
    <citation type="submission" date="2016-11" db="EMBL/GenBank/DDBJ databases">
        <title>Whole genomes of Flavobacteriaceae.</title>
        <authorList>
            <person name="Stine C."/>
            <person name="Li C."/>
            <person name="Tadesse D."/>
        </authorList>
    </citation>
    <scope>NUCLEOTIDE SEQUENCE [LARGE SCALE GENOMIC DNA]</scope>
    <source>
        <strain evidence="2 4">ATCC 51468</strain>
    </source>
</reference>
<accession>A0A0D0EKM8</accession>
<evidence type="ECO:0000313" key="1">
    <source>
        <dbReference type="EMBL" id="KIO52060.1"/>
    </source>
</evidence>
<organism evidence="1 3">
    <name type="scientific">Flavobacterium hibernum</name>
    <dbReference type="NCBI Taxonomy" id="37752"/>
    <lineage>
        <taxon>Bacteria</taxon>
        <taxon>Pseudomonadati</taxon>
        <taxon>Bacteroidota</taxon>
        <taxon>Flavobacteriia</taxon>
        <taxon>Flavobacteriales</taxon>
        <taxon>Flavobacteriaceae</taxon>
        <taxon>Flavobacterium</taxon>
    </lineage>
</organism>
<dbReference type="Proteomes" id="UP000198302">
    <property type="component" value="Unassembled WGS sequence"/>
</dbReference>
<dbReference type="EMBL" id="JPRK01000011">
    <property type="protein sequence ID" value="KIO52060.1"/>
    <property type="molecule type" value="Genomic_DNA"/>
</dbReference>
<dbReference type="RefSeq" id="WP_041518330.1">
    <property type="nucleotide sequence ID" value="NZ_JPRK01000011.1"/>
</dbReference>
<keyword evidence="4" id="KW-1185">Reference proteome</keyword>
<dbReference type="OrthoDB" id="6678638at2"/>
<comment type="caution">
    <text evidence="1">The sequence shown here is derived from an EMBL/GenBank/DDBJ whole genome shotgun (WGS) entry which is preliminary data.</text>
</comment>
<evidence type="ECO:0000313" key="4">
    <source>
        <dbReference type="Proteomes" id="UP000198302"/>
    </source>
</evidence>